<dbReference type="InterPro" id="IPR040031">
    <property type="entry name" value="Codanin-1"/>
</dbReference>
<feature type="region of interest" description="Disordered" evidence="1">
    <location>
        <begin position="828"/>
        <end position="857"/>
    </location>
</feature>
<reference evidence="3" key="1">
    <citation type="journal article" date="2021" name="Mol. Ecol. Resour.">
        <title>Phylogenomic analyses of the genus Drosophila reveals genomic signals of climate adaptation.</title>
        <authorList>
            <person name="Li F."/>
            <person name="Rane R.V."/>
            <person name="Luria V."/>
            <person name="Xiong Z."/>
            <person name="Chen J."/>
            <person name="Li Z."/>
            <person name="Catullo R.A."/>
            <person name="Griffin P.C."/>
            <person name="Schiffer M."/>
            <person name="Pearce S."/>
            <person name="Lee S.F."/>
            <person name="McElroy K."/>
            <person name="Stocker A."/>
            <person name="Shirriffs J."/>
            <person name="Cockerell F."/>
            <person name="Coppin C."/>
            <person name="Sgro C.M."/>
            <person name="Karger A."/>
            <person name="Cain J.W."/>
            <person name="Weber J.A."/>
            <person name="Santpere G."/>
            <person name="Kirschner M.W."/>
            <person name="Hoffmann A.A."/>
            <person name="Oakeshott J.G."/>
            <person name="Zhang G."/>
        </authorList>
    </citation>
    <scope>NUCLEOTIDE SEQUENCE</scope>
    <source>
        <strain evidence="3">BGI-SZ-2011g</strain>
    </source>
</reference>
<dbReference type="PANTHER" id="PTHR28678:SF1">
    <property type="entry name" value="CODANIN-1"/>
    <property type="match status" value="1"/>
</dbReference>
<evidence type="ECO:0000313" key="4">
    <source>
        <dbReference type="Proteomes" id="UP001200034"/>
    </source>
</evidence>
<organism evidence="3 4">
    <name type="scientific">Drosophila rubida</name>
    <dbReference type="NCBI Taxonomy" id="30044"/>
    <lineage>
        <taxon>Eukaryota</taxon>
        <taxon>Metazoa</taxon>
        <taxon>Ecdysozoa</taxon>
        <taxon>Arthropoda</taxon>
        <taxon>Hexapoda</taxon>
        <taxon>Insecta</taxon>
        <taxon>Pterygota</taxon>
        <taxon>Neoptera</taxon>
        <taxon>Endopterygota</taxon>
        <taxon>Diptera</taxon>
        <taxon>Brachycera</taxon>
        <taxon>Muscomorpha</taxon>
        <taxon>Ephydroidea</taxon>
        <taxon>Drosophilidae</taxon>
        <taxon>Drosophila</taxon>
    </lineage>
</organism>
<evidence type="ECO:0000259" key="2">
    <source>
        <dbReference type="Pfam" id="PF15296"/>
    </source>
</evidence>
<feature type="compositionally biased region" description="Polar residues" evidence="1">
    <location>
        <begin position="190"/>
        <end position="204"/>
    </location>
</feature>
<evidence type="ECO:0000256" key="1">
    <source>
        <dbReference type="SAM" id="MobiDB-lite"/>
    </source>
</evidence>
<proteinExistence type="predicted"/>
<feature type="domain" description="Codanin-1 C-terminal" evidence="2">
    <location>
        <begin position="780"/>
        <end position="914"/>
    </location>
</feature>
<dbReference type="AlphaFoldDB" id="A0AAD4JYM2"/>
<feature type="region of interest" description="Disordered" evidence="1">
    <location>
        <begin position="173"/>
        <end position="210"/>
    </location>
</feature>
<dbReference type="GO" id="GO:0005634">
    <property type="term" value="C:nucleus"/>
    <property type="evidence" value="ECO:0007669"/>
    <property type="project" value="TreeGrafter"/>
</dbReference>
<accession>A0AAD4JYM2</accession>
<feature type="region of interest" description="Disordered" evidence="1">
    <location>
        <begin position="70"/>
        <end position="98"/>
    </location>
</feature>
<feature type="compositionally biased region" description="Polar residues" evidence="1">
    <location>
        <begin position="835"/>
        <end position="856"/>
    </location>
</feature>
<name>A0AAD4JYM2_9MUSC</name>
<comment type="caution">
    <text evidence="3">The sequence shown here is derived from an EMBL/GenBank/DDBJ whole genome shotgun (WGS) entry which is preliminary data.</text>
</comment>
<dbReference type="GO" id="GO:0006325">
    <property type="term" value="P:chromatin organization"/>
    <property type="evidence" value="ECO:0007669"/>
    <property type="project" value="TreeGrafter"/>
</dbReference>
<gene>
    <name evidence="3" type="ORF">KR093_008165</name>
</gene>
<feature type="region of interest" description="Disordered" evidence="1">
    <location>
        <begin position="419"/>
        <end position="438"/>
    </location>
</feature>
<feature type="compositionally biased region" description="Low complexity" evidence="1">
    <location>
        <begin position="120"/>
        <end position="130"/>
    </location>
</feature>
<dbReference type="InterPro" id="IPR028171">
    <property type="entry name" value="Codanin-1_C"/>
</dbReference>
<keyword evidence="4" id="KW-1185">Reference proteome</keyword>
<feature type="compositionally biased region" description="Polar residues" evidence="1">
    <location>
        <begin position="134"/>
        <end position="145"/>
    </location>
</feature>
<feature type="compositionally biased region" description="Polar residues" evidence="1">
    <location>
        <begin position="421"/>
        <end position="436"/>
    </location>
</feature>
<protein>
    <recommendedName>
        <fullName evidence="2">Codanin-1 C-terminal domain-containing protein</fullName>
    </recommendedName>
</protein>
<feature type="non-terminal residue" evidence="3">
    <location>
        <position position="1"/>
    </location>
</feature>
<feature type="compositionally biased region" description="Polar residues" evidence="1">
    <location>
        <begin position="70"/>
        <end position="79"/>
    </location>
</feature>
<dbReference type="Pfam" id="PF15296">
    <property type="entry name" value="Codanin-1_C"/>
    <property type="match status" value="1"/>
</dbReference>
<dbReference type="EMBL" id="JAJJHW010002774">
    <property type="protein sequence ID" value="KAH8366012.1"/>
    <property type="molecule type" value="Genomic_DNA"/>
</dbReference>
<feature type="compositionally biased region" description="Polar residues" evidence="1">
    <location>
        <begin position="110"/>
        <end position="119"/>
    </location>
</feature>
<feature type="region of interest" description="Disordered" evidence="1">
    <location>
        <begin position="110"/>
        <end position="161"/>
    </location>
</feature>
<sequence length="1245" mass="140485">IYIKIKRTDMEQAQVEEPGKQLQQLLKQLEAVPRDQLAQSLQAYFKCTNNNAENFAIYYLAALRQQTEQHFRSSGSNESDTPKCLTPVRKPANRSSQVEMALNESQLSNLSLGNASTPGRQSVSSQQGRRSAQHSQQFCSTPQSNERSHGNRSVGGGGGGTASGSFCLGDFMMNATPTQGHQRAKKKLTPQGTAATTPQDNNKSQKPRRRVLPMTISKNVSSCGAFGDSSFSHENNLLRLSQSCELDRSQGAALEQEARKTLLLHKQEIKSEAPVAATSHQLEAAEREPDLEPNLAINLEQVSNPQQLQLLAVIYGQLIELNLVPNVLSELSYALQLLNIRATDATSPQAAAAELAPLALLTRHKECVYFAVQLLEQQQELLLQLDRKSLTVLLQHERVCLLSPQLQQQLELRCQRKQQQSKAMPQESQPQQQSVYYQHDKDSRDNFPNQNEFCAFKRQRDLFYEALKQWEATHLNRMFSFTSELGSSVRAIFKLSEHAVNMSHFAKLFVSQLLMSSGETHESPEELGLKLDQQRLNRLAQRLVTSNSSVEDQFPRTQAFFRDFISGCGSMAFLVQLQLALYAQLLRHNDSSFELLPLQPADDDDAEQEQAAPYVVRPQAMAELLMLAKFLGYVYALPYNRGTTNYACPQQLQLRRQFQPPFEMRAHLERAMQQGKLLITLPWLVQYLIMLDLVTLQLPASLATLDLLFALYSEAHANPQQPLQPAALFITRSCLGWLLESQPALSSAYYNHRTAGRRSEATAALVKECLRSLCFAQDKGKVAAMLEELLPVACPFLHDFRVAITPSQRQAQRSGRYRYITTRLEQLSSNSSSSGVKSQPQLQAEEQGSQLSNELQSPRELAQRKLNEAFLHSQNASMRRLLEFVTERSFKCVVKDAQQQLLLPAKSAADALVNGIRSTQEQEVLRQLQRIYQEAWSQACQQWREQVPGMLDKRIEQSLRALLPENTNEVLRSTYAHLIRKQAQTQLQQYLQTRVLQSTFHQLDLQEVASKVCRANKNSTQSTPADSNELSLSAAAVELSLSELLHELQQWVHCLNLRPEHLRNMCELPALMQRTRQAAKLPQLPTYFYELLSSIVVRLLQLLICRQPQLCTPTLISASCDVWLAQPQLHAKGATAAAAPECFEALLSVQFVQELSLHLHGFLLLEQLLHSMLDARVLHMEELNQLFMPLFKENWAPPVWNALSQLLQQVSQNRGEGDTHSVEDDGKSHLFMEVLADLSRDLDSF</sequence>
<evidence type="ECO:0000313" key="3">
    <source>
        <dbReference type="EMBL" id="KAH8366012.1"/>
    </source>
</evidence>
<dbReference type="Proteomes" id="UP001200034">
    <property type="component" value="Unassembled WGS sequence"/>
</dbReference>
<dbReference type="PANTHER" id="PTHR28678">
    <property type="entry name" value="CODANIN-1"/>
    <property type="match status" value="1"/>
</dbReference>